<dbReference type="InterPro" id="IPR051356">
    <property type="entry name" value="SOX/SOX-like_TF"/>
</dbReference>
<evidence type="ECO:0000256" key="1">
    <source>
        <dbReference type="ARBA" id="ARBA00023015"/>
    </source>
</evidence>
<accession>A0A8R1UBW4</accession>
<feature type="compositionally biased region" description="Polar residues" evidence="5">
    <location>
        <begin position="328"/>
        <end position="337"/>
    </location>
</feature>
<dbReference type="InterPro" id="IPR036910">
    <property type="entry name" value="HMG_box_dom_sf"/>
</dbReference>
<sequence>MSLFRSSLYCPLSVTVLRSLPQFFFLFRFNPHHRSIISALLVNPRMSSRRKALPMRIDANGGESTEHEDQADDLNNLELMDSAAMYPLSISSPQGKTSSVKSDSSSGSDHTSTTSSSSSSSPMDIPDVLAQTEGGCTVVIDGCSLREIIYSAENLAARLELLQSIIRQLMAIKDRIGSRDKEEEKPVKKEEPEQKVSPEMDFFKNQQDNLMKIRQSQLMASMFPSLFFPGSYDSLNLLSGSSAPLFASNGHNLTKEKLDRFTVDHPLNLSHKINEDLSRVPVSLSSLVPTTPVLPTPKAAAPSTPSLPFTIPQGVVQPEVVSIPPTSPTDSGKSTPALTPAELGLNGTRNVSRSPNHIKRPMNAFMVWARDERRAILKACPDMHNSNISKILGSRWKAMSNAEKQPYYEEQSRLSKLHMEQHPDYRYRPRPKRTCLIDGKKVRLTEYKTMIKNKSPSEKNGMEWDTEATSPPGQLDFSLTQSLLADLTHHHQFLQTAE</sequence>
<dbReference type="FunFam" id="1.10.30.10:FF:000003">
    <property type="entry name" value="Putative transcription factor SOX-6"/>
    <property type="match status" value="1"/>
</dbReference>
<dbReference type="PANTHER" id="PTHR45789">
    <property type="entry name" value="FI18025P1"/>
    <property type="match status" value="1"/>
</dbReference>
<dbReference type="EnsemblMetazoa" id="PPA18718.1">
    <property type="protein sequence ID" value="PPA18718.1"/>
    <property type="gene ID" value="WBGene00108272"/>
</dbReference>
<gene>
    <name evidence="6" type="primary">WBGene00108272</name>
</gene>
<evidence type="ECO:0000256" key="3">
    <source>
        <dbReference type="ARBA" id="ARBA00023163"/>
    </source>
</evidence>
<keyword evidence="3" id="KW-0804">Transcription</keyword>
<dbReference type="GO" id="GO:0045165">
    <property type="term" value="P:cell fate commitment"/>
    <property type="evidence" value="ECO:0000318"/>
    <property type="project" value="GO_Central"/>
</dbReference>
<dbReference type="SUPFAM" id="SSF47095">
    <property type="entry name" value="HMG-box"/>
    <property type="match status" value="1"/>
</dbReference>
<dbReference type="AlphaFoldDB" id="A0A2A6D101"/>
<dbReference type="GO" id="GO:0000978">
    <property type="term" value="F:RNA polymerase II cis-regulatory region sequence-specific DNA binding"/>
    <property type="evidence" value="ECO:0000318"/>
    <property type="project" value="GO_Central"/>
</dbReference>
<feature type="region of interest" description="Disordered" evidence="5">
    <location>
        <begin position="177"/>
        <end position="196"/>
    </location>
</feature>
<feature type="region of interest" description="Disordered" evidence="5">
    <location>
        <begin position="452"/>
        <end position="472"/>
    </location>
</feature>
<reference evidence="7" key="1">
    <citation type="journal article" date="2008" name="Nat. Genet.">
        <title>The Pristionchus pacificus genome provides a unique perspective on nematode lifestyle and parasitism.</title>
        <authorList>
            <person name="Dieterich C."/>
            <person name="Clifton S.W."/>
            <person name="Schuster L.N."/>
            <person name="Chinwalla A."/>
            <person name="Delehaunty K."/>
            <person name="Dinkelacker I."/>
            <person name="Fulton L."/>
            <person name="Fulton R."/>
            <person name="Godfrey J."/>
            <person name="Minx P."/>
            <person name="Mitreva M."/>
            <person name="Roeseler W."/>
            <person name="Tian H."/>
            <person name="Witte H."/>
            <person name="Yang S.P."/>
            <person name="Wilson R.K."/>
            <person name="Sommer R.J."/>
        </authorList>
    </citation>
    <scope>NUCLEOTIDE SEQUENCE [LARGE SCALE GENOMIC DNA]</scope>
    <source>
        <strain evidence="7">PS312</strain>
    </source>
</reference>
<dbReference type="Gene3D" id="1.10.30.10">
    <property type="entry name" value="High mobility group box domain"/>
    <property type="match status" value="1"/>
</dbReference>
<dbReference type="GO" id="GO:0000981">
    <property type="term" value="F:DNA-binding transcription factor activity, RNA polymerase II-specific"/>
    <property type="evidence" value="ECO:0000318"/>
    <property type="project" value="GO_Central"/>
</dbReference>
<dbReference type="SMART" id="SM00398">
    <property type="entry name" value="HMG"/>
    <property type="match status" value="1"/>
</dbReference>
<evidence type="ECO:0000256" key="4">
    <source>
        <dbReference type="ARBA" id="ARBA00023242"/>
    </source>
</evidence>
<dbReference type="PROSITE" id="PS50118">
    <property type="entry name" value="HMG_BOX_2"/>
    <property type="match status" value="1"/>
</dbReference>
<feature type="region of interest" description="Disordered" evidence="5">
    <location>
        <begin position="324"/>
        <end position="357"/>
    </location>
</feature>
<reference evidence="6" key="2">
    <citation type="submission" date="2022-06" db="UniProtKB">
        <authorList>
            <consortium name="EnsemblMetazoa"/>
        </authorList>
    </citation>
    <scope>IDENTIFICATION</scope>
    <source>
        <strain evidence="6">PS312</strain>
    </source>
</reference>
<keyword evidence="4" id="KW-0539">Nucleus</keyword>
<dbReference type="Proteomes" id="UP000005239">
    <property type="component" value="Unassembled WGS sequence"/>
</dbReference>
<evidence type="ECO:0000313" key="6">
    <source>
        <dbReference type="EnsemblMetazoa" id="PPA18718.1"/>
    </source>
</evidence>
<dbReference type="InterPro" id="IPR009071">
    <property type="entry name" value="HMG_box_dom"/>
</dbReference>
<keyword evidence="2" id="KW-0238">DNA-binding</keyword>
<dbReference type="PANTHER" id="PTHR45789:SF2">
    <property type="entry name" value="FI18025P1"/>
    <property type="match status" value="1"/>
</dbReference>
<keyword evidence="1" id="KW-0805">Transcription regulation</keyword>
<feature type="compositionally biased region" description="Low complexity" evidence="5">
    <location>
        <begin position="95"/>
        <end position="121"/>
    </location>
</feature>
<feature type="region of interest" description="Disordered" evidence="5">
    <location>
        <begin position="90"/>
        <end position="128"/>
    </location>
</feature>
<keyword evidence="7" id="KW-1185">Reference proteome</keyword>
<evidence type="ECO:0000313" key="7">
    <source>
        <dbReference type="Proteomes" id="UP000005239"/>
    </source>
</evidence>
<dbReference type="GO" id="GO:0006357">
    <property type="term" value="P:regulation of transcription by RNA polymerase II"/>
    <property type="evidence" value="ECO:0000318"/>
    <property type="project" value="GO_Central"/>
</dbReference>
<dbReference type="GO" id="GO:0005634">
    <property type="term" value="C:nucleus"/>
    <property type="evidence" value="ECO:0000318"/>
    <property type="project" value="GO_Central"/>
</dbReference>
<dbReference type="CDD" id="cd22042">
    <property type="entry name" value="HMG-box_EGL13-like"/>
    <property type="match status" value="1"/>
</dbReference>
<name>A0A2A6D101_PRIPA</name>
<protein>
    <submittedName>
        <fullName evidence="6">Egl-13</fullName>
    </submittedName>
</protein>
<organism evidence="6 7">
    <name type="scientific">Pristionchus pacificus</name>
    <name type="common">Parasitic nematode worm</name>
    <dbReference type="NCBI Taxonomy" id="54126"/>
    <lineage>
        <taxon>Eukaryota</taxon>
        <taxon>Metazoa</taxon>
        <taxon>Ecdysozoa</taxon>
        <taxon>Nematoda</taxon>
        <taxon>Chromadorea</taxon>
        <taxon>Rhabditida</taxon>
        <taxon>Rhabditina</taxon>
        <taxon>Diplogasteromorpha</taxon>
        <taxon>Diplogasteroidea</taxon>
        <taxon>Neodiplogasteridae</taxon>
        <taxon>Pristionchus</taxon>
    </lineage>
</organism>
<dbReference type="Pfam" id="PF00505">
    <property type="entry name" value="HMG_box"/>
    <property type="match status" value="1"/>
</dbReference>
<evidence type="ECO:0000256" key="5">
    <source>
        <dbReference type="SAM" id="MobiDB-lite"/>
    </source>
</evidence>
<dbReference type="OrthoDB" id="6247875at2759"/>
<accession>A0A2A6D101</accession>
<proteinExistence type="predicted"/>
<evidence type="ECO:0000256" key="2">
    <source>
        <dbReference type="ARBA" id="ARBA00023125"/>
    </source>
</evidence>